<feature type="transmembrane region" description="Helical" evidence="1">
    <location>
        <begin position="40"/>
        <end position="62"/>
    </location>
</feature>
<protein>
    <submittedName>
        <fullName evidence="3">Urease accessory protein</fullName>
    </submittedName>
</protein>
<feature type="transmembrane region" description="Helical" evidence="1">
    <location>
        <begin position="147"/>
        <end position="171"/>
    </location>
</feature>
<accession>A0A316GMK1</accession>
<feature type="transmembrane region" description="Helical" evidence="1">
    <location>
        <begin position="97"/>
        <end position="114"/>
    </location>
</feature>
<feature type="signal peptide" evidence="2">
    <location>
        <begin position="1"/>
        <end position="26"/>
    </location>
</feature>
<feature type="chain" id="PRO_5016389363" evidence="2">
    <location>
        <begin position="27"/>
        <end position="199"/>
    </location>
</feature>
<keyword evidence="1" id="KW-0472">Membrane</keyword>
<dbReference type="Pfam" id="PF04955">
    <property type="entry name" value="HupE_UreJ"/>
    <property type="match status" value="1"/>
</dbReference>
<feature type="transmembrane region" description="Helical" evidence="1">
    <location>
        <begin position="69"/>
        <end position="91"/>
    </location>
</feature>
<dbReference type="Proteomes" id="UP000245708">
    <property type="component" value="Unassembled WGS sequence"/>
</dbReference>
<keyword evidence="2" id="KW-0732">Signal</keyword>
<dbReference type="EMBL" id="QGGW01000002">
    <property type="protein sequence ID" value="PWK61509.1"/>
    <property type="molecule type" value="Genomic_DNA"/>
</dbReference>
<dbReference type="AlphaFoldDB" id="A0A316GMK1"/>
<evidence type="ECO:0000256" key="1">
    <source>
        <dbReference type="SAM" id="Phobius"/>
    </source>
</evidence>
<evidence type="ECO:0000313" key="3">
    <source>
        <dbReference type="EMBL" id="PWK61509.1"/>
    </source>
</evidence>
<feature type="transmembrane region" description="Helical" evidence="1">
    <location>
        <begin position="178"/>
        <end position="198"/>
    </location>
</feature>
<name>A0A316GMK1_9RHOB</name>
<sequence>MSQFSVPSRALMLALPFALIAAQAGAHTGHGIGSGFVSGFVHPVMGVDHVVAMVAVGLWAALLDRPALWILPVLFPVVMVVGGALGVMGVALPAVEAGIALSGVVLGLLVALAVRAPVWVSALIVGVFAVFHGHAHGTELPEAYGPYGYAAGFVVATALLHAAGMALGLFTQSSVGKTAVRGTGGAIALVGSAFLFGVA</sequence>
<keyword evidence="4" id="KW-1185">Reference proteome</keyword>
<reference evidence="3 4" key="1">
    <citation type="submission" date="2018-05" db="EMBL/GenBank/DDBJ databases">
        <title>Genomic Encyclopedia of Type Strains, Phase IV (KMG-IV): sequencing the most valuable type-strain genomes for metagenomic binning, comparative biology and taxonomic classification.</title>
        <authorList>
            <person name="Goeker M."/>
        </authorList>
    </citation>
    <scope>NUCLEOTIDE SEQUENCE [LARGE SCALE GENOMIC DNA]</scope>
    <source>
        <strain evidence="3 4">DSM 16097</strain>
    </source>
</reference>
<comment type="caution">
    <text evidence="3">The sequence shown here is derived from an EMBL/GenBank/DDBJ whole genome shotgun (WGS) entry which is preliminary data.</text>
</comment>
<evidence type="ECO:0000313" key="4">
    <source>
        <dbReference type="Proteomes" id="UP000245708"/>
    </source>
</evidence>
<evidence type="ECO:0000256" key="2">
    <source>
        <dbReference type="SAM" id="SignalP"/>
    </source>
</evidence>
<keyword evidence="1" id="KW-1133">Transmembrane helix</keyword>
<dbReference type="InterPro" id="IPR007038">
    <property type="entry name" value="HupE_UreJ"/>
</dbReference>
<keyword evidence="1" id="KW-0812">Transmembrane</keyword>
<dbReference type="RefSeq" id="WP_109666828.1">
    <property type="nucleotide sequence ID" value="NZ_QGGW01000002.1"/>
</dbReference>
<feature type="transmembrane region" description="Helical" evidence="1">
    <location>
        <begin position="119"/>
        <end position="135"/>
    </location>
</feature>
<organism evidence="3 4">
    <name type="scientific">Roseicyclus mahoneyensis</name>
    <dbReference type="NCBI Taxonomy" id="164332"/>
    <lineage>
        <taxon>Bacteria</taxon>
        <taxon>Pseudomonadati</taxon>
        <taxon>Pseudomonadota</taxon>
        <taxon>Alphaproteobacteria</taxon>
        <taxon>Rhodobacterales</taxon>
        <taxon>Roseobacteraceae</taxon>
        <taxon>Roseicyclus</taxon>
    </lineage>
</organism>
<dbReference type="OrthoDB" id="9808192at2"/>
<dbReference type="PIRSF" id="PIRSF016919">
    <property type="entry name" value="HupE_UreJ"/>
    <property type="match status" value="1"/>
</dbReference>
<proteinExistence type="predicted"/>
<gene>
    <name evidence="3" type="ORF">C7455_102198</name>
</gene>